<protein>
    <recommendedName>
        <fullName evidence="4">Cardiolipin synthase N-terminal domain-containing protein</fullName>
    </recommendedName>
</protein>
<proteinExistence type="predicted"/>
<feature type="transmembrane region" description="Helical" evidence="1">
    <location>
        <begin position="6"/>
        <end position="31"/>
    </location>
</feature>
<keyword evidence="1" id="KW-0812">Transmembrane</keyword>
<keyword evidence="3" id="KW-1185">Reference proteome</keyword>
<sequence length="72" mass="8107">MGTMSILHWLAVLLFVPLVVGMIVSVCVILRKAGFSRWWAIVAFIPYVNIVGLFVFAFVRWPSLEARAQSPD</sequence>
<evidence type="ECO:0000256" key="1">
    <source>
        <dbReference type="SAM" id="Phobius"/>
    </source>
</evidence>
<evidence type="ECO:0000313" key="3">
    <source>
        <dbReference type="Proteomes" id="UP000228945"/>
    </source>
</evidence>
<accession>A0A2D2AUY4</accession>
<organism evidence="2 3">
    <name type="scientific">Caulobacter mirabilis</name>
    <dbReference type="NCBI Taxonomy" id="69666"/>
    <lineage>
        <taxon>Bacteria</taxon>
        <taxon>Pseudomonadati</taxon>
        <taxon>Pseudomonadota</taxon>
        <taxon>Alphaproteobacteria</taxon>
        <taxon>Caulobacterales</taxon>
        <taxon>Caulobacteraceae</taxon>
        <taxon>Caulobacter</taxon>
    </lineage>
</organism>
<keyword evidence="1" id="KW-1133">Transmembrane helix</keyword>
<evidence type="ECO:0000313" key="2">
    <source>
        <dbReference type="EMBL" id="ATQ41785.1"/>
    </source>
</evidence>
<dbReference type="AlphaFoldDB" id="A0A2D2AUY4"/>
<feature type="transmembrane region" description="Helical" evidence="1">
    <location>
        <begin position="38"/>
        <end position="59"/>
    </location>
</feature>
<dbReference type="Proteomes" id="UP000228945">
    <property type="component" value="Chromosome"/>
</dbReference>
<evidence type="ECO:0008006" key="4">
    <source>
        <dbReference type="Google" id="ProtNLM"/>
    </source>
</evidence>
<reference evidence="2 3" key="1">
    <citation type="submission" date="2017-10" db="EMBL/GenBank/DDBJ databases">
        <title>Genome sequence of Caulobacter mirabilis FWC38.</title>
        <authorList>
            <person name="Fiebig A."/>
            <person name="Crosson S."/>
        </authorList>
    </citation>
    <scope>NUCLEOTIDE SEQUENCE [LARGE SCALE GENOMIC DNA]</scope>
    <source>
        <strain evidence="2 3">FWC 38</strain>
    </source>
</reference>
<dbReference type="KEGG" id="cmb:CSW64_04845"/>
<dbReference type="OrthoDB" id="123194at2"/>
<gene>
    <name evidence="2" type="ORF">CSW64_04845</name>
</gene>
<keyword evidence="1" id="KW-0472">Membrane</keyword>
<dbReference type="EMBL" id="CP024201">
    <property type="protein sequence ID" value="ATQ41785.1"/>
    <property type="molecule type" value="Genomic_DNA"/>
</dbReference>
<name>A0A2D2AUY4_9CAUL</name>